<protein>
    <submittedName>
        <fullName evidence="2">Glycogen debranching enzyme</fullName>
    </submittedName>
</protein>
<proteinExistence type="predicted"/>
<organism evidence="2 3">
    <name type="scientific">Fasciolopsis buskii</name>
    <dbReference type="NCBI Taxonomy" id="27845"/>
    <lineage>
        <taxon>Eukaryota</taxon>
        <taxon>Metazoa</taxon>
        <taxon>Spiralia</taxon>
        <taxon>Lophotrochozoa</taxon>
        <taxon>Platyhelminthes</taxon>
        <taxon>Trematoda</taxon>
        <taxon>Digenea</taxon>
        <taxon>Plagiorchiida</taxon>
        <taxon>Echinostomata</taxon>
        <taxon>Echinostomatoidea</taxon>
        <taxon>Fasciolidae</taxon>
        <taxon>Fasciolopsis</taxon>
    </lineage>
</organism>
<dbReference type="InterPro" id="IPR008928">
    <property type="entry name" value="6-hairpin_glycosidase_sf"/>
</dbReference>
<dbReference type="PANTHER" id="PTHR10569">
    <property type="entry name" value="GLYCOGEN DEBRANCHING ENZYME"/>
    <property type="match status" value="1"/>
</dbReference>
<evidence type="ECO:0000313" key="3">
    <source>
        <dbReference type="Proteomes" id="UP000728185"/>
    </source>
</evidence>
<accession>A0A8E0RVY9</accession>
<dbReference type="InterPro" id="IPR010401">
    <property type="entry name" value="AGL/Gdb1"/>
</dbReference>
<reference evidence="2" key="1">
    <citation type="submission" date="2019-05" db="EMBL/GenBank/DDBJ databases">
        <title>Annotation for the trematode Fasciolopsis buski.</title>
        <authorList>
            <person name="Choi Y.-J."/>
        </authorList>
    </citation>
    <scope>NUCLEOTIDE SEQUENCE</scope>
    <source>
        <strain evidence="2">HT</strain>
        <tissue evidence="2">Whole worm</tissue>
    </source>
</reference>
<dbReference type="EMBL" id="LUCM01007824">
    <property type="protein sequence ID" value="KAA0189323.1"/>
    <property type="molecule type" value="Genomic_DNA"/>
</dbReference>
<dbReference type="Proteomes" id="UP000728185">
    <property type="component" value="Unassembled WGS sequence"/>
</dbReference>
<dbReference type="OrthoDB" id="10248904at2759"/>
<keyword evidence="3" id="KW-1185">Reference proteome</keyword>
<dbReference type="GO" id="GO:0004135">
    <property type="term" value="F:amylo-alpha-1,6-glucosidase activity"/>
    <property type="evidence" value="ECO:0007669"/>
    <property type="project" value="InterPro"/>
</dbReference>
<gene>
    <name evidence="2" type="ORF">FBUS_11611</name>
</gene>
<dbReference type="InterPro" id="IPR032790">
    <property type="entry name" value="GDE_C"/>
</dbReference>
<dbReference type="GO" id="GO:0004134">
    <property type="term" value="F:4-alpha-glucanotransferase activity"/>
    <property type="evidence" value="ECO:0007669"/>
    <property type="project" value="InterPro"/>
</dbReference>
<feature type="domain" description="Glycogen debranching enzyme C-terminal" evidence="1">
    <location>
        <begin position="20"/>
        <end position="72"/>
    </location>
</feature>
<name>A0A8E0RVY9_9TREM</name>
<comment type="caution">
    <text evidence="2">The sequence shown here is derived from an EMBL/GenBank/DDBJ whole genome shotgun (WGS) entry which is preliminary data.</text>
</comment>
<dbReference type="AlphaFoldDB" id="A0A8E0RVY9"/>
<dbReference type="PANTHER" id="PTHR10569:SF2">
    <property type="entry name" value="GLYCOGEN DEBRANCHING ENZYME"/>
    <property type="match status" value="1"/>
</dbReference>
<evidence type="ECO:0000313" key="2">
    <source>
        <dbReference type="EMBL" id="KAA0189323.1"/>
    </source>
</evidence>
<dbReference type="GO" id="GO:0005980">
    <property type="term" value="P:glycogen catabolic process"/>
    <property type="evidence" value="ECO:0007669"/>
    <property type="project" value="InterPro"/>
</dbReference>
<sequence>MLFARILSKDPKYSRNGLVDAAVAECQTTLSRLDHALLSSQWRSLPELTNANGQYCHDSCQAQAWSIGCVMEAVYDLLFPPPI</sequence>
<dbReference type="Pfam" id="PF06202">
    <property type="entry name" value="GDE_C"/>
    <property type="match status" value="1"/>
</dbReference>
<evidence type="ECO:0000259" key="1">
    <source>
        <dbReference type="Pfam" id="PF06202"/>
    </source>
</evidence>
<dbReference type="SUPFAM" id="SSF48208">
    <property type="entry name" value="Six-hairpin glycosidases"/>
    <property type="match status" value="1"/>
</dbReference>